<accession>A0A2V5HZZ6</accession>
<dbReference type="Proteomes" id="UP000249829">
    <property type="component" value="Unassembled WGS sequence"/>
</dbReference>
<dbReference type="EMBL" id="KZ825268">
    <property type="protein sequence ID" value="PYI13026.1"/>
    <property type="molecule type" value="Genomic_DNA"/>
</dbReference>
<dbReference type="PROSITE" id="PS51642">
    <property type="entry name" value="HEMOPEXIN_2"/>
    <property type="match status" value="2"/>
</dbReference>
<sequence>MVDAAFYQQDIGEAYFFSVEKYCRVKWEPYTSEETRTWGPALIKDHWKSLAKAGFETVDAILPVQGTEDELYFFRGLEVVQIKFTPKAGGDTIVDGPLKTLDKWKSLAGTTIERVGAAVAVPGVPGQAYLFSGKNYVKINLDKDKIEWGPDEIAKKWPGLTKAGFDSVDAALQVPEDKAKYTGETYFFCAGQYARDRVIPSQDDVLQWGPEKWEDHWKSL</sequence>
<feature type="non-terminal residue" evidence="2">
    <location>
        <position position="220"/>
    </location>
</feature>
<gene>
    <name evidence="2" type="ORF">BO99DRAFT_397636</name>
</gene>
<dbReference type="Gene3D" id="2.110.10.10">
    <property type="entry name" value="Hemopexin-like domain"/>
    <property type="match status" value="1"/>
</dbReference>
<evidence type="ECO:0000313" key="2">
    <source>
        <dbReference type="EMBL" id="PYI13026.1"/>
    </source>
</evidence>
<dbReference type="InterPro" id="IPR036375">
    <property type="entry name" value="Hemopexin-like_dom_sf"/>
</dbReference>
<feature type="repeat" description="Hemopexin" evidence="1">
    <location>
        <begin position="112"/>
        <end position="160"/>
    </location>
</feature>
<feature type="repeat" description="Hemopexin" evidence="1">
    <location>
        <begin position="1"/>
        <end position="50"/>
    </location>
</feature>
<dbReference type="STRING" id="1450538.A0A2V5HZZ6"/>
<organism evidence="2 3">
    <name type="scientific">Aspergillus violaceofuscus (strain CBS 115571)</name>
    <dbReference type="NCBI Taxonomy" id="1450538"/>
    <lineage>
        <taxon>Eukaryota</taxon>
        <taxon>Fungi</taxon>
        <taxon>Dikarya</taxon>
        <taxon>Ascomycota</taxon>
        <taxon>Pezizomycotina</taxon>
        <taxon>Eurotiomycetes</taxon>
        <taxon>Eurotiomycetidae</taxon>
        <taxon>Eurotiales</taxon>
        <taxon>Aspergillaceae</taxon>
        <taxon>Aspergillus</taxon>
    </lineage>
</organism>
<dbReference type="InterPro" id="IPR018487">
    <property type="entry name" value="Hemopexin-like_repeat"/>
</dbReference>
<dbReference type="SUPFAM" id="SSF50923">
    <property type="entry name" value="Hemopexin-like domain"/>
    <property type="match status" value="1"/>
</dbReference>
<name>A0A2V5HZZ6_ASPV1</name>
<protein>
    <submittedName>
        <fullName evidence="2">Hemopexin</fullName>
    </submittedName>
</protein>
<dbReference type="AlphaFoldDB" id="A0A2V5HZZ6"/>
<keyword evidence="3" id="KW-1185">Reference proteome</keyword>
<reference evidence="2 3" key="1">
    <citation type="submission" date="2018-02" db="EMBL/GenBank/DDBJ databases">
        <title>The genomes of Aspergillus section Nigri reveals drivers in fungal speciation.</title>
        <authorList>
            <consortium name="DOE Joint Genome Institute"/>
            <person name="Vesth T.C."/>
            <person name="Nybo J."/>
            <person name="Theobald S."/>
            <person name="Brandl J."/>
            <person name="Frisvad J.C."/>
            <person name="Nielsen K.F."/>
            <person name="Lyhne E.K."/>
            <person name="Kogle M.E."/>
            <person name="Kuo A."/>
            <person name="Riley R."/>
            <person name="Clum A."/>
            <person name="Nolan M."/>
            <person name="Lipzen A."/>
            <person name="Salamov A."/>
            <person name="Henrissat B."/>
            <person name="Wiebenga A."/>
            <person name="De vries R.P."/>
            <person name="Grigoriev I.V."/>
            <person name="Mortensen U.H."/>
            <person name="Andersen M.R."/>
            <person name="Baker S.E."/>
        </authorList>
    </citation>
    <scope>NUCLEOTIDE SEQUENCE [LARGE SCALE GENOMIC DNA]</scope>
    <source>
        <strain evidence="2 3">CBS 115571</strain>
    </source>
</reference>
<evidence type="ECO:0000256" key="1">
    <source>
        <dbReference type="PROSITE-ProRule" id="PRU01011"/>
    </source>
</evidence>
<dbReference type="OMA" id="HQRVNMR"/>
<evidence type="ECO:0000313" key="3">
    <source>
        <dbReference type="Proteomes" id="UP000249829"/>
    </source>
</evidence>
<proteinExistence type="predicted"/>